<reference evidence="2 5" key="2">
    <citation type="submission" date="2024-06" db="EMBL/GenBank/DDBJ databases">
        <title>Genomic Encyclopedia of Type Strains, Phase IV (KMG-IV): sequencing the most valuable type-strain genomes for metagenomic binning, comparative biology and taxonomic classification.</title>
        <authorList>
            <person name="Goeker M."/>
        </authorList>
    </citation>
    <scope>NUCLEOTIDE SEQUENCE [LARGE SCALE GENOMIC DNA]</scope>
    <source>
        <strain evidence="2 5">D-501</strain>
    </source>
</reference>
<dbReference type="PANTHER" id="PTHR11895">
    <property type="entry name" value="TRANSAMIDASE"/>
    <property type="match status" value="1"/>
</dbReference>
<dbReference type="RefSeq" id="WP_149503254.1">
    <property type="nucleotide sequence ID" value="NZ_CP035708.1"/>
</dbReference>
<gene>
    <name evidence="2" type="ORF">ABIC99_003460</name>
    <name evidence="3" type="ORF">EWH46_06860</name>
</gene>
<evidence type="ECO:0000259" key="1">
    <source>
        <dbReference type="Pfam" id="PF01425"/>
    </source>
</evidence>
<accession>A0A5C1Q1S1</accession>
<dbReference type="GO" id="GO:0004040">
    <property type="term" value="F:amidase activity"/>
    <property type="evidence" value="ECO:0007669"/>
    <property type="project" value="UniProtKB-EC"/>
</dbReference>
<dbReference type="InterPro" id="IPR023631">
    <property type="entry name" value="Amidase_dom"/>
</dbReference>
<dbReference type="EC" id="6.3.5.7" evidence="2"/>
<dbReference type="InterPro" id="IPR036928">
    <property type="entry name" value="AS_sf"/>
</dbReference>
<proteinExistence type="predicted"/>
<dbReference type="PROSITE" id="PS00571">
    <property type="entry name" value="AMIDASES"/>
    <property type="match status" value="1"/>
</dbReference>
<dbReference type="GO" id="GO:0050567">
    <property type="term" value="F:glutaminyl-tRNA synthase (glutamine-hydrolyzing) activity"/>
    <property type="evidence" value="ECO:0007669"/>
    <property type="project" value="UniProtKB-EC"/>
</dbReference>
<dbReference type="EMBL" id="CP035708">
    <property type="protein sequence ID" value="QEN00524.1"/>
    <property type="molecule type" value="Genomic_DNA"/>
</dbReference>
<dbReference type="InterPro" id="IPR020556">
    <property type="entry name" value="Amidase_CS"/>
</dbReference>
<keyword evidence="5" id="KW-1185">Reference proteome</keyword>
<dbReference type="EMBL" id="JBEPLS010000020">
    <property type="protein sequence ID" value="MET3605629.1"/>
    <property type="molecule type" value="Genomic_DNA"/>
</dbReference>
<dbReference type="Proteomes" id="UP000323522">
    <property type="component" value="Chromosome"/>
</dbReference>
<reference evidence="3 4" key="1">
    <citation type="submission" date="2019-02" db="EMBL/GenBank/DDBJ databases">
        <title>Complete Genome Sequence and Methylome Analysis of Sphaerotilus natans subsp. sulfidivorans D-507.</title>
        <authorList>
            <person name="Fomenkov A."/>
            <person name="Gridneva E."/>
            <person name="Smolyakov D."/>
            <person name="Dubinina G."/>
            <person name="Vincze T."/>
            <person name="Grabovich M."/>
            <person name="Roberts R.J."/>
        </authorList>
    </citation>
    <scope>NUCLEOTIDE SEQUENCE [LARGE SCALE GENOMIC DNA]</scope>
    <source>
        <strain evidence="3 4">D-507</strain>
    </source>
</reference>
<evidence type="ECO:0000313" key="5">
    <source>
        <dbReference type="Proteomes" id="UP001549111"/>
    </source>
</evidence>
<dbReference type="InterPro" id="IPR000120">
    <property type="entry name" value="Amidase"/>
</dbReference>
<keyword evidence="2" id="KW-0436">Ligase</keyword>
<dbReference type="EC" id="6.3.5.6" evidence="2"/>
<dbReference type="PANTHER" id="PTHR11895:SF176">
    <property type="entry name" value="AMIDASE AMID-RELATED"/>
    <property type="match status" value="1"/>
</dbReference>
<dbReference type="Pfam" id="PF01425">
    <property type="entry name" value="Amidase"/>
    <property type="match status" value="1"/>
</dbReference>
<evidence type="ECO:0000313" key="3">
    <source>
        <dbReference type="EMBL" id="QEN00524.1"/>
    </source>
</evidence>
<sequence>MHTPDLHTLRKQLDEGSTDALTLLDQALAAARSPRCAHAFVSIDEQGARTAAAAPAGALAGLPVSIKDLYYIAGQVTSAGSVVLADQPPATVDAPAVARLRAAGAALIGRTQMTEFAFSGVGINPHHGTPANVAMAALDPAAPAGVPGGSSSGGAVSVAAGAAVAALGSDTGGSIRIPAALHGLVGFKNTQALTPAAGSIPLAPSLDTVCAITRSVRDAVLLHEILAARIVRLDAVPLAARRLAVVRTLMLDALEAPVAAAFERALETIAQAGAQIEFIDLPLLDELPRLTQDGGLPAAESWAWHRELLARDGARYDPRVAARIRRGAAITPEALAALHAARADWIGRISAALAGFDAVLSPTVPMIPPPLAPLLADDAAFFEVNARLLRNPSVVNLLDGCAISLPCHATGSAPVGLMAWSLGGRDDRLLSLALQLEAALKPARESAR</sequence>
<dbReference type="GO" id="GO:0050566">
    <property type="term" value="F:asparaginyl-tRNA synthase (glutamine-hydrolyzing) activity"/>
    <property type="evidence" value="ECO:0007669"/>
    <property type="project" value="UniProtKB-EC"/>
</dbReference>
<dbReference type="NCBIfam" id="NF005460">
    <property type="entry name" value="PRK07056.1"/>
    <property type="match status" value="1"/>
</dbReference>
<dbReference type="AlphaFoldDB" id="A0A5C1Q1S1"/>
<dbReference type="EC" id="3.5.1.4" evidence="2 3"/>
<name>A0A5C1Q1S1_9BURK</name>
<dbReference type="Proteomes" id="UP001549111">
    <property type="component" value="Unassembled WGS sequence"/>
</dbReference>
<keyword evidence="3" id="KW-0378">Hydrolase</keyword>
<feature type="domain" description="Amidase" evidence="1">
    <location>
        <begin position="25"/>
        <end position="430"/>
    </location>
</feature>
<evidence type="ECO:0000313" key="2">
    <source>
        <dbReference type="EMBL" id="MET3605629.1"/>
    </source>
</evidence>
<dbReference type="KEGG" id="snn:EWH46_06860"/>
<dbReference type="OrthoDB" id="112488at2"/>
<organism evidence="3 4">
    <name type="scientific">Sphaerotilus sulfidivorans</name>
    <dbReference type="NCBI Taxonomy" id="639200"/>
    <lineage>
        <taxon>Bacteria</taxon>
        <taxon>Pseudomonadati</taxon>
        <taxon>Pseudomonadota</taxon>
        <taxon>Betaproteobacteria</taxon>
        <taxon>Burkholderiales</taxon>
        <taxon>Sphaerotilaceae</taxon>
        <taxon>Sphaerotilus</taxon>
    </lineage>
</organism>
<protein>
    <submittedName>
        <fullName evidence="2 3">Amidase</fullName>
        <ecNumber evidence="2 3">3.5.1.4</ecNumber>
        <ecNumber evidence="2">6.3.5.6</ecNumber>
        <ecNumber evidence="2">6.3.5.7</ecNumber>
    </submittedName>
</protein>
<dbReference type="Gene3D" id="3.90.1300.10">
    <property type="entry name" value="Amidase signature (AS) domain"/>
    <property type="match status" value="1"/>
</dbReference>
<evidence type="ECO:0000313" key="4">
    <source>
        <dbReference type="Proteomes" id="UP000323522"/>
    </source>
</evidence>
<dbReference type="SUPFAM" id="SSF75304">
    <property type="entry name" value="Amidase signature (AS) enzymes"/>
    <property type="match status" value="1"/>
</dbReference>